<dbReference type="Proteomes" id="UP001596425">
    <property type="component" value="Unassembled WGS sequence"/>
</dbReference>
<dbReference type="PROSITE" id="PS01319">
    <property type="entry name" value="RBFA"/>
    <property type="match status" value="1"/>
</dbReference>
<sequence length="153" mass="17177">MAREFHRADRVADAMRRELAQLIQQEVRDPRLGMVNVNDVEVSRDLAVAKVFVTFVGEDDRAKINISMEVLNKAAGFLRSQLARAIQMRSIPRLQFRYDETSVRGQELSALIDKAVKEDRKHHDDDSSEDKSAGADLDAEGARRATTKDGGSH</sequence>
<feature type="region of interest" description="Disordered" evidence="3">
    <location>
        <begin position="114"/>
        <end position="153"/>
    </location>
</feature>
<accession>A0ABW1YJY6</accession>
<organism evidence="4 5">
    <name type="scientific">Microbulbifer taiwanensis</name>
    <dbReference type="NCBI Taxonomy" id="986746"/>
    <lineage>
        <taxon>Bacteria</taxon>
        <taxon>Pseudomonadati</taxon>
        <taxon>Pseudomonadota</taxon>
        <taxon>Gammaproteobacteria</taxon>
        <taxon>Cellvibrionales</taxon>
        <taxon>Microbulbiferaceae</taxon>
        <taxon>Microbulbifer</taxon>
    </lineage>
</organism>
<dbReference type="NCBIfam" id="TIGR00082">
    <property type="entry name" value="rbfA"/>
    <property type="match status" value="1"/>
</dbReference>
<dbReference type="PANTHER" id="PTHR33515:SF1">
    <property type="entry name" value="RIBOSOME-BINDING FACTOR A, CHLOROPLASTIC-RELATED"/>
    <property type="match status" value="1"/>
</dbReference>
<gene>
    <name evidence="2 4" type="primary">rbfA</name>
    <name evidence="4" type="ORF">ACFQBM_06045</name>
</gene>
<dbReference type="InterPro" id="IPR020053">
    <property type="entry name" value="Ribosome-bd_factorA_CS"/>
</dbReference>
<dbReference type="InterPro" id="IPR023799">
    <property type="entry name" value="RbfA_dom_sf"/>
</dbReference>
<dbReference type="InterPro" id="IPR000238">
    <property type="entry name" value="RbfA"/>
</dbReference>
<comment type="subunit">
    <text evidence="2">Monomer. Binds 30S ribosomal subunits, but not 50S ribosomal subunits or 70S ribosomes.</text>
</comment>
<evidence type="ECO:0000256" key="3">
    <source>
        <dbReference type="SAM" id="MobiDB-lite"/>
    </source>
</evidence>
<dbReference type="PANTHER" id="PTHR33515">
    <property type="entry name" value="RIBOSOME-BINDING FACTOR A, CHLOROPLASTIC-RELATED"/>
    <property type="match status" value="1"/>
</dbReference>
<name>A0ABW1YJY6_9GAMM</name>
<dbReference type="Pfam" id="PF02033">
    <property type="entry name" value="RBFA"/>
    <property type="match status" value="1"/>
</dbReference>
<feature type="compositionally biased region" description="Basic and acidic residues" evidence="3">
    <location>
        <begin position="140"/>
        <end position="153"/>
    </location>
</feature>
<evidence type="ECO:0000256" key="1">
    <source>
        <dbReference type="ARBA" id="ARBA00022517"/>
    </source>
</evidence>
<keyword evidence="5" id="KW-1185">Reference proteome</keyword>
<comment type="subcellular location">
    <subcellularLocation>
        <location evidence="2">Cytoplasm</location>
    </subcellularLocation>
</comment>
<keyword evidence="2" id="KW-0963">Cytoplasm</keyword>
<dbReference type="EMBL" id="JBHSVR010000001">
    <property type="protein sequence ID" value="MFC6632831.1"/>
    <property type="molecule type" value="Genomic_DNA"/>
</dbReference>
<reference evidence="5" key="1">
    <citation type="journal article" date="2019" name="Int. J. Syst. Evol. Microbiol.">
        <title>The Global Catalogue of Microorganisms (GCM) 10K type strain sequencing project: providing services to taxonomists for standard genome sequencing and annotation.</title>
        <authorList>
            <consortium name="The Broad Institute Genomics Platform"/>
            <consortium name="The Broad Institute Genome Sequencing Center for Infectious Disease"/>
            <person name="Wu L."/>
            <person name="Ma J."/>
        </authorList>
    </citation>
    <scope>NUCLEOTIDE SEQUENCE [LARGE SCALE GENOMIC DNA]</scope>
    <source>
        <strain evidence="5">CGMCC 1.13718</strain>
    </source>
</reference>
<evidence type="ECO:0000256" key="2">
    <source>
        <dbReference type="HAMAP-Rule" id="MF_00003"/>
    </source>
</evidence>
<protein>
    <recommendedName>
        <fullName evidence="2">Ribosome-binding factor A</fullName>
    </recommendedName>
</protein>
<feature type="compositionally biased region" description="Basic and acidic residues" evidence="3">
    <location>
        <begin position="114"/>
        <end position="133"/>
    </location>
</feature>
<dbReference type="HAMAP" id="MF_00003">
    <property type="entry name" value="RbfA"/>
    <property type="match status" value="1"/>
</dbReference>
<comment type="caution">
    <text evidence="4">The sequence shown here is derived from an EMBL/GenBank/DDBJ whole genome shotgun (WGS) entry which is preliminary data.</text>
</comment>
<dbReference type="SUPFAM" id="SSF89919">
    <property type="entry name" value="Ribosome-binding factor A, RbfA"/>
    <property type="match status" value="1"/>
</dbReference>
<evidence type="ECO:0000313" key="5">
    <source>
        <dbReference type="Proteomes" id="UP001596425"/>
    </source>
</evidence>
<evidence type="ECO:0000313" key="4">
    <source>
        <dbReference type="EMBL" id="MFC6632831.1"/>
    </source>
</evidence>
<dbReference type="RefSeq" id="WP_193191842.1">
    <property type="nucleotide sequence ID" value="NZ_JACZFR010000024.1"/>
</dbReference>
<keyword evidence="1 2" id="KW-0690">Ribosome biogenesis</keyword>
<comment type="function">
    <text evidence="2">One of several proteins that assist in the late maturation steps of the functional core of the 30S ribosomal subunit. Associates with free 30S ribosomal subunits (but not with 30S subunits that are part of 70S ribosomes or polysomes). Required for efficient processing of 16S rRNA. May interact with the 5'-terminal helix region of 16S rRNA.</text>
</comment>
<comment type="similarity">
    <text evidence="2">Belongs to the RbfA family.</text>
</comment>
<dbReference type="InterPro" id="IPR015946">
    <property type="entry name" value="KH_dom-like_a/b"/>
</dbReference>
<dbReference type="Gene3D" id="3.30.300.20">
    <property type="match status" value="1"/>
</dbReference>
<proteinExistence type="inferred from homology"/>